<dbReference type="CDD" id="cd02440">
    <property type="entry name" value="AdoMet_MTases"/>
    <property type="match status" value="1"/>
</dbReference>
<dbReference type="RefSeq" id="WP_185237259.1">
    <property type="nucleotide sequence ID" value="NZ_JACEGB010000154.1"/>
</dbReference>
<dbReference type="PANTHER" id="PTHR43861">
    <property type="entry name" value="TRANS-ACONITATE 2-METHYLTRANSFERASE-RELATED"/>
    <property type="match status" value="1"/>
</dbReference>
<name>A0A841UIV3_MICAE</name>
<feature type="domain" description="Methyltransferase" evidence="3">
    <location>
        <begin position="53"/>
        <end position="149"/>
    </location>
</feature>
<dbReference type="PANTHER" id="PTHR43861:SF1">
    <property type="entry name" value="TRANS-ACONITATE 2-METHYLTRANSFERASE"/>
    <property type="match status" value="1"/>
</dbReference>
<keyword evidence="2 4" id="KW-0808">Transferase</keyword>
<dbReference type="SUPFAM" id="SSF53335">
    <property type="entry name" value="S-adenosyl-L-methionine-dependent methyltransferases"/>
    <property type="match status" value="1"/>
</dbReference>
<gene>
    <name evidence="4" type="ORF">H0902_08725</name>
</gene>
<accession>A0A841UIV3</accession>
<evidence type="ECO:0000313" key="5">
    <source>
        <dbReference type="Proteomes" id="UP000551499"/>
    </source>
</evidence>
<evidence type="ECO:0000259" key="3">
    <source>
        <dbReference type="Pfam" id="PF13649"/>
    </source>
</evidence>
<proteinExistence type="predicted"/>
<evidence type="ECO:0000256" key="2">
    <source>
        <dbReference type="ARBA" id="ARBA00022679"/>
    </source>
</evidence>
<keyword evidence="1 4" id="KW-0489">Methyltransferase</keyword>
<reference evidence="4 5" key="1">
    <citation type="submission" date="2020-07" db="EMBL/GenBank/DDBJ databases">
        <title>Genomes of two Microcystis aeruginosa (Cyanobacteria) strains from Florida (USA) with disparate toxicogenic potential.</title>
        <authorList>
            <person name="Lefler F.W."/>
            <person name="Barbosa M."/>
            <person name="Berthold D.E."/>
            <person name="Laughinghouse H.D. IV."/>
        </authorList>
    </citation>
    <scope>NUCLEOTIDE SEQUENCE [LARGE SCALE GENOMIC DNA]</scope>
    <source>
        <strain evidence="4 5">BLCCF108</strain>
    </source>
</reference>
<dbReference type="InterPro" id="IPR041698">
    <property type="entry name" value="Methyltransf_25"/>
</dbReference>
<sequence>MENNQLIERRFDGKIGDDYSLWQSARPHLKKLRQELVKLLINYQNSCPKESLILEIGCGDGELTEMILSEAKNIKIIAIDNEPSMIQKIRSRLSHYLSQETLVVIQDDVLNFLQSYPLNNFNFIVSGFTFHNMLALYRFQVFQLLYSRLLIGGKLLDADKIAQRGEQHNRDIKWQYDKFFEVLVSAERFDLLKEVMLHYTTDEQPNRIRYEDETISELSEIGFQEVTLYLRQYMDALIIASK</sequence>
<dbReference type="AlphaFoldDB" id="A0A841UIV3"/>
<dbReference type="Gene3D" id="3.40.50.150">
    <property type="entry name" value="Vaccinia Virus protein VP39"/>
    <property type="match status" value="1"/>
</dbReference>
<organism evidence="4 5">
    <name type="scientific">Microcystis aeruginosa BLCC-F108</name>
    <dbReference type="NCBI Taxonomy" id="2755317"/>
    <lineage>
        <taxon>Bacteria</taxon>
        <taxon>Bacillati</taxon>
        <taxon>Cyanobacteriota</taxon>
        <taxon>Cyanophyceae</taxon>
        <taxon>Oscillatoriophycideae</taxon>
        <taxon>Chroococcales</taxon>
        <taxon>Microcystaceae</taxon>
        <taxon>Microcystis</taxon>
    </lineage>
</organism>
<dbReference type="InterPro" id="IPR029063">
    <property type="entry name" value="SAM-dependent_MTases_sf"/>
</dbReference>
<dbReference type="EMBL" id="JACEGB010000154">
    <property type="protein sequence ID" value="MBC1190891.1"/>
    <property type="molecule type" value="Genomic_DNA"/>
</dbReference>
<comment type="caution">
    <text evidence="4">The sequence shown here is derived from an EMBL/GenBank/DDBJ whole genome shotgun (WGS) entry which is preliminary data.</text>
</comment>
<dbReference type="Proteomes" id="UP000551499">
    <property type="component" value="Unassembled WGS sequence"/>
</dbReference>
<dbReference type="GO" id="GO:0008168">
    <property type="term" value="F:methyltransferase activity"/>
    <property type="evidence" value="ECO:0007669"/>
    <property type="project" value="UniProtKB-KW"/>
</dbReference>
<dbReference type="Pfam" id="PF13649">
    <property type="entry name" value="Methyltransf_25"/>
    <property type="match status" value="1"/>
</dbReference>
<dbReference type="GO" id="GO:0032259">
    <property type="term" value="P:methylation"/>
    <property type="evidence" value="ECO:0007669"/>
    <property type="project" value="UniProtKB-KW"/>
</dbReference>
<protein>
    <submittedName>
        <fullName evidence="4">Class I SAM-dependent methyltransferase</fullName>
    </submittedName>
</protein>
<evidence type="ECO:0000313" key="4">
    <source>
        <dbReference type="EMBL" id="MBC1190891.1"/>
    </source>
</evidence>
<evidence type="ECO:0000256" key="1">
    <source>
        <dbReference type="ARBA" id="ARBA00022603"/>
    </source>
</evidence>